<keyword evidence="2" id="KW-0723">Serine/threonine-protein kinase</keyword>
<reference evidence="11 12" key="1">
    <citation type="journal article" date="2019" name="ISME J.">
        <title>Candidatus Macondimonas diazotrophica, a novel gammaproteobacterial genus dominating crude-oil-contaminated coastal sediments.</title>
        <authorList>
            <person name="Karthikeyan S."/>
            <person name="Konstantinidis K."/>
        </authorList>
    </citation>
    <scope>NUCLEOTIDE SEQUENCE [LARGE SCALE GENOMIC DNA]</scope>
    <source>
        <strain evidence="11 12">KTK01</strain>
    </source>
</reference>
<evidence type="ECO:0000256" key="5">
    <source>
        <dbReference type="ARBA" id="ARBA00022777"/>
    </source>
</evidence>
<accession>A0A4Z0FBD9</accession>
<evidence type="ECO:0000256" key="2">
    <source>
        <dbReference type="ARBA" id="ARBA00022527"/>
    </source>
</evidence>
<dbReference type="PROSITE" id="PS00107">
    <property type="entry name" value="PROTEIN_KINASE_ATP"/>
    <property type="match status" value="1"/>
</dbReference>
<dbReference type="Pfam" id="PF00069">
    <property type="entry name" value="Pkinase"/>
    <property type="match status" value="1"/>
</dbReference>
<keyword evidence="9" id="KW-0472">Membrane</keyword>
<dbReference type="EC" id="2.7.11.1" evidence="1"/>
<dbReference type="FunFam" id="1.10.510.10:FF:000021">
    <property type="entry name" value="Serine/threonine protein kinase"/>
    <property type="match status" value="1"/>
</dbReference>
<evidence type="ECO:0000256" key="6">
    <source>
        <dbReference type="ARBA" id="ARBA00022840"/>
    </source>
</evidence>
<evidence type="ECO:0000256" key="7">
    <source>
        <dbReference type="PROSITE-ProRule" id="PRU10141"/>
    </source>
</evidence>
<evidence type="ECO:0000256" key="8">
    <source>
        <dbReference type="SAM" id="MobiDB-lite"/>
    </source>
</evidence>
<keyword evidence="9" id="KW-1133">Transmembrane helix</keyword>
<evidence type="ECO:0000313" key="12">
    <source>
        <dbReference type="Proteomes" id="UP000297890"/>
    </source>
</evidence>
<feature type="binding site" evidence="7">
    <location>
        <position position="599"/>
    </location>
    <ligand>
        <name>ATP</name>
        <dbReference type="ChEBI" id="CHEBI:30616"/>
    </ligand>
</feature>
<gene>
    <name evidence="11" type="ORF">E4680_02205</name>
</gene>
<dbReference type="SMART" id="SM01080">
    <property type="entry name" value="CHASE2"/>
    <property type="match status" value="1"/>
</dbReference>
<dbReference type="Gene3D" id="1.10.510.10">
    <property type="entry name" value="Transferase(Phosphotransferase) domain 1"/>
    <property type="match status" value="1"/>
</dbReference>
<dbReference type="OrthoDB" id="9801841at2"/>
<dbReference type="SMART" id="SM00220">
    <property type="entry name" value="S_TKc"/>
    <property type="match status" value="1"/>
</dbReference>
<keyword evidence="9" id="KW-0812">Transmembrane</keyword>
<dbReference type="GO" id="GO:0005524">
    <property type="term" value="F:ATP binding"/>
    <property type="evidence" value="ECO:0007669"/>
    <property type="project" value="UniProtKB-UniRule"/>
</dbReference>
<dbReference type="PANTHER" id="PTHR43289:SF6">
    <property type="entry name" value="SERINE_THREONINE-PROTEIN KINASE NEKL-3"/>
    <property type="match status" value="1"/>
</dbReference>
<protein>
    <recommendedName>
        <fullName evidence="1">non-specific serine/threonine protein kinase</fullName>
        <ecNumber evidence="1">2.7.11.1</ecNumber>
    </recommendedName>
</protein>
<keyword evidence="12" id="KW-1185">Reference proteome</keyword>
<dbReference type="InterPro" id="IPR017441">
    <property type="entry name" value="Protein_kinase_ATP_BS"/>
</dbReference>
<dbReference type="EMBL" id="SRIO01000002">
    <property type="protein sequence ID" value="TFZ83813.1"/>
    <property type="molecule type" value="Genomic_DNA"/>
</dbReference>
<dbReference type="Gene3D" id="3.30.200.20">
    <property type="entry name" value="Phosphorylase Kinase, domain 1"/>
    <property type="match status" value="1"/>
</dbReference>
<dbReference type="InterPro" id="IPR008271">
    <property type="entry name" value="Ser/Thr_kinase_AS"/>
</dbReference>
<comment type="caution">
    <text evidence="11">The sequence shown here is derived from an EMBL/GenBank/DDBJ whole genome shotgun (WGS) entry which is preliminary data.</text>
</comment>
<feature type="region of interest" description="Disordered" evidence="8">
    <location>
        <begin position="508"/>
        <end position="538"/>
    </location>
</feature>
<feature type="transmembrane region" description="Helical" evidence="9">
    <location>
        <begin position="12"/>
        <end position="33"/>
    </location>
</feature>
<keyword evidence="6 7" id="KW-0067">ATP-binding</keyword>
<dbReference type="PROSITE" id="PS50011">
    <property type="entry name" value="PROTEIN_KINASE_DOM"/>
    <property type="match status" value="1"/>
</dbReference>
<dbReference type="InterPro" id="IPR007890">
    <property type="entry name" value="CHASE2"/>
</dbReference>
<evidence type="ECO:0000256" key="4">
    <source>
        <dbReference type="ARBA" id="ARBA00022741"/>
    </source>
</evidence>
<evidence type="ECO:0000259" key="10">
    <source>
        <dbReference type="PROSITE" id="PS50011"/>
    </source>
</evidence>
<evidence type="ECO:0000313" key="11">
    <source>
        <dbReference type="EMBL" id="TFZ83813.1"/>
    </source>
</evidence>
<sequence>MHSFRDWLAGQWIWQIAAVLGTVVAVLLQVPALQQLERTLYDHGLRWAPATGDEISLALVEIDARSLGGQREDLQTQLARLIHLLHADGAQGVAVLLPLEHDPGLPAWFTALGSVIEDSALSAADRASVNRMQRLLADGQRDLDRVSLLAQVMRDSRMTYLSFQFGSQLVALPKSPALPDPLLRHAIPTRPGTSVPNTMLSSWAVDPESIRRPVFPAARVASAAMGIGYLDAPADADGVIRALPLVIGYQGHYHAALPLLLASRWLEGSARTLRVEPGRGIYLGSRFIATTPGMRIYPGRMKRSMANWKRVRLADVSPTPAGIFRGRLVLVGLAPELEVRPRPAIEGKLTEPEWLGGLTQRLVSFDFYTRPPWANHGRWAALVGAALLVLLLPLFPAWLGLLLAVGSGIGLLAAFEYLLVFQRWWVALGTPAVLLFLGAGVTGVHGLLHHLRDLAYLADDGGDLPWWAEPRRRMARWMRRTYRRTRQQPAGFDPAMVLAGGAEVSIPPPIARPDARGRTRTPHLPDKPPDGIAARQSSRAASKVIDVMARGPKTGARAGTLESVRTLGRYTVENQLGKGAMGAVYRGVDPRINRVVAIKTLNLQQEFEAEELTQVKERFFHEAEVAGRLNHPHIVTIYDVGEDHGLGFIAMELIDGHDMRRYTRKGHLLPINRIMEMGAQVAEALDFAHRNGVVHRDIKPSNIMLDKAGRQVKVADFGIARIGTSGKTRTGTVLGTPPYMSPEQLSGRPVDGRSDVFSLGVVLFELIGGRRPFDGDTVAALMSRIANEPHPDLMALRGGVPACLRNIVDKALEKDPDKRYPNAGAMRLALLRCIENNYTGTGFGGRGA</sequence>
<dbReference type="CDD" id="cd14014">
    <property type="entry name" value="STKc_PknB_like"/>
    <property type="match status" value="1"/>
</dbReference>
<dbReference type="InterPro" id="IPR011009">
    <property type="entry name" value="Kinase-like_dom_sf"/>
</dbReference>
<feature type="transmembrane region" description="Helical" evidence="9">
    <location>
        <begin position="401"/>
        <end position="419"/>
    </location>
</feature>
<dbReference type="Pfam" id="PF05226">
    <property type="entry name" value="CHASE2"/>
    <property type="match status" value="1"/>
</dbReference>
<evidence type="ECO:0000256" key="3">
    <source>
        <dbReference type="ARBA" id="ARBA00022679"/>
    </source>
</evidence>
<feature type="transmembrane region" description="Helical" evidence="9">
    <location>
        <begin position="426"/>
        <end position="448"/>
    </location>
</feature>
<dbReference type="PROSITE" id="PS00108">
    <property type="entry name" value="PROTEIN_KINASE_ST"/>
    <property type="match status" value="1"/>
</dbReference>
<dbReference type="InterPro" id="IPR000719">
    <property type="entry name" value="Prot_kinase_dom"/>
</dbReference>
<name>A0A4Z0FBD9_9GAMM</name>
<dbReference type="PANTHER" id="PTHR43289">
    <property type="entry name" value="MITOGEN-ACTIVATED PROTEIN KINASE KINASE KINASE 20-RELATED"/>
    <property type="match status" value="1"/>
</dbReference>
<evidence type="ECO:0000256" key="9">
    <source>
        <dbReference type="SAM" id="Phobius"/>
    </source>
</evidence>
<evidence type="ECO:0000256" key="1">
    <source>
        <dbReference type="ARBA" id="ARBA00012513"/>
    </source>
</evidence>
<dbReference type="GO" id="GO:0004674">
    <property type="term" value="F:protein serine/threonine kinase activity"/>
    <property type="evidence" value="ECO:0007669"/>
    <property type="project" value="UniProtKB-KW"/>
</dbReference>
<feature type="domain" description="Protein kinase" evidence="10">
    <location>
        <begin position="570"/>
        <end position="831"/>
    </location>
</feature>
<keyword evidence="3" id="KW-0808">Transferase</keyword>
<dbReference type="Proteomes" id="UP000297890">
    <property type="component" value="Unassembled WGS sequence"/>
</dbReference>
<proteinExistence type="predicted"/>
<organism evidence="11 12">
    <name type="scientific">Candidatus Macondimonas diazotrophica</name>
    <dbReference type="NCBI Taxonomy" id="2305248"/>
    <lineage>
        <taxon>Bacteria</taxon>
        <taxon>Pseudomonadati</taxon>
        <taxon>Pseudomonadota</taxon>
        <taxon>Gammaproteobacteria</taxon>
        <taxon>Chromatiales</taxon>
        <taxon>Ectothiorhodospiraceae</taxon>
        <taxon>Candidatus Macondimonas</taxon>
    </lineage>
</organism>
<keyword evidence="5" id="KW-0418">Kinase</keyword>
<dbReference type="RefSeq" id="WP_135280740.1">
    <property type="nucleotide sequence ID" value="NZ_SRIO01000002.1"/>
</dbReference>
<dbReference type="AlphaFoldDB" id="A0A4Z0FBD9"/>
<feature type="compositionally biased region" description="Basic and acidic residues" evidence="8">
    <location>
        <begin position="513"/>
        <end position="529"/>
    </location>
</feature>
<keyword evidence="4 7" id="KW-0547">Nucleotide-binding</keyword>
<dbReference type="SUPFAM" id="SSF56112">
    <property type="entry name" value="Protein kinase-like (PK-like)"/>
    <property type="match status" value="1"/>
</dbReference>